<dbReference type="OrthoDB" id="636214at2"/>
<sequence>MKKILYFLPFAFLTLMGCGEDYLNLNPEVNQSAGNFYKTKTQFVQAVNGAYAPLQGLYTGPFWVLAEMRSDNTSYQYNTVDRSGFPFEEVDEFREISNNTHTTNFFNNSFQGISRANVVLDRIGASSVDAASKDQIIGEATFLRAFYYFNLVRIFGDVPLVLKEVKSTDESFLIAARKSSAEIYAQILEDAKTAIQKLPESYTAATDKGRVTKGTARTLLAEVYMTQKNFAAATTELRAIVQSNKYQLLSNYADNFSITKKNGAESVFEIQYVEGPNGENSNFIYSFAPYNSGSSVAGFAVGSGAAAGWNIPTQDMLDAYEPGDLRKAVSVGLNFTDPVSGKVVPYVKKYLSPHAVRFQTADNFPVYRYSDVLLMLAECLNETGFTPDGEAFSLLNQIRKRAGLSDKTSSNADVNLKIGSQDDFRKAIAKERQVELAFENHRWFDLLRTNKVAEVMAPHGIREKAAKSYVISVSYQDLKTLYQYPLREQQLLPK</sequence>
<evidence type="ECO:0000256" key="2">
    <source>
        <dbReference type="ARBA" id="ARBA00006275"/>
    </source>
</evidence>
<proteinExistence type="inferred from homology"/>
<evidence type="ECO:0000256" key="1">
    <source>
        <dbReference type="ARBA" id="ARBA00004442"/>
    </source>
</evidence>
<dbReference type="Proteomes" id="UP000199306">
    <property type="component" value="Unassembled WGS sequence"/>
</dbReference>
<dbReference type="CDD" id="cd08977">
    <property type="entry name" value="SusD"/>
    <property type="match status" value="1"/>
</dbReference>
<evidence type="ECO:0000259" key="7">
    <source>
        <dbReference type="Pfam" id="PF14322"/>
    </source>
</evidence>
<dbReference type="SUPFAM" id="SSF48452">
    <property type="entry name" value="TPR-like"/>
    <property type="match status" value="1"/>
</dbReference>
<dbReference type="RefSeq" id="WP_092019096.1">
    <property type="nucleotide sequence ID" value="NZ_FOXH01000015.1"/>
</dbReference>
<dbReference type="STRING" id="1079859.SAMN04515674_115124"/>
<dbReference type="AlphaFoldDB" id="A0A1I5XRF8"/>
<keyword evidence="3" id="KW-0732">Signal</keyword>
<comment type="similarity">
    <text evidence="2">Belongs to the SusD family.</text>
</comment>
<evidence type="ECO:0000256" key="4">
    <source>
        <dbReference type="ARBA" id="ARBA00023136"/>
    </source>
</evidence>
<dbReference type="Pfam" id="PF07980">
    <property type="entry name" value="SusD_RagB"/>
    <property type="match status" value="1"/>
</dbReference>
<dbReference type="PROSITE" id="PS51257">
    <property type="entry name" value="PROKAR_LIPOPROTEIN"/>
    <property type="match status" value="1"/>
</dbReference>
<evidence type="ECO:0000313" key="9">
    <source>
        <dbReference type="Proteomes" id="UP000199306"/>
    </source>
</evidence>
<evidence type="ECO:0000256" key="3">
    <source>
        <dbReference type="ARBA" id="ARBA00022729"/>
    </source>
</evidence>
<feature type="domain" description="RagB/SusD" evidence="6">
    <location>
        <begin position="359"/>
        <end position="454"/>
    </location>
</feature>
<reference evidence="8 9" key="1">
    <citation type="submission" date="2016-10" db="EMBL/GenBank/DDBJ databases">
        <authorList>
            <person name="de Groot N.N."/>
        </authorList>
    </citation>
    <scope>NUCLEOTIDE SEQUENCE [LARGE SCALE GENOMIC DNA]</scope>
    <source>
        <strain evidence="9">E92,LMG 26720,CCM 7988</strain>
    </source>
</reference>
<name>A0A1I5XRF8_9BACT</name>
<gene>
    <name evidence="8" type="ORF">SAMN04515674_115124</name>
</gene>
<dbReference type="Gene3D" id="1.25.40.390">
    <property type="match status" value="1"/>
</dbReference>
<dbReference type="EMBL" id="FOXH01000015">
    <property type="protein sequence ID" value="SFQ34406.1"/>
    <property type="molecule type" value="Genomic_DNA"/>
</dbReference>
<keyword evidence="5" id="KW-0998">Cell outer membrane</keyword>
<dbReference type="InterPro" id="IPR012944">
    <property type="entry name" value="SusD_RagB_dom"/>
</dbReference>
<evidence type="ECO:0000256" key="5">
    <source>
        <dbReference type="ARBA" id="ARBA00023237"/>
    </source>
</evidence>
<organism evidence="8 9">
    <name type="scientific">Pseudarcicella hirudinis</name>
    <dbReference type="NCBI Taxonomy" id="1079859"/>
    <lineage>
        <taxon>Bacteria</taxon>
        <taxon>Pseudomonadati</taxon>
        <taxon>Bacteroidota</taxon>
        <taxon>Cytophagia</taxon>
        <taxon>Cytophagales</taxon>
        <taxon>Flectobacillaceae</taxon>
        <taxon>Pseudarcicella</taxon>
    </lineage>
</organism>
<keyword evidence="9" id="KW-1185">Reference proteome</keyword>
<dbReference type="InterPro" id="IPR033985">
    <property type="entry name" value="SusD-like_N"/>
</dbReference>
<evidence type="ECO:0000313" key="8">
    <source>
        <dbReference type="EMBL" id="SFQ34406.1"/>
    </source>
</evidence>
<feature type="domain" description="SusD-like N-terminal" evidence="7">
    <location>
        <begin position="21"/>
        <end position="225"/>
    </location>
</feature>
<comment type="subcellular location">
    <subcellularLocation>
        <location evidence="1">Cell outer membrane</location>
    </subcellularLocation>
</comment>
<accession>A0A1I5XRF8</accession>
<dbReference type="Pfam" id="PF14322">
    <property type="entry name" value="SusD-like_3"/>
    <property type="match status" value="1"/>
</dbReference>
<keyword evidence="4" id="KW-0472">Membrane</keyword>
<dbReference type="GO" id="GO:0009279">
    <property type="term" value="C:cell outer membrane"/>
    <property type="evidence" value="ECO:0007669"/>
    <property type="project" value="UniProtKB-SubCell"/>
</dbReference>
<dbReference type="InterPro" id="IPR011990">
    <property type="entry name" value="TPR-like_helical_dom_sf"/>
</dbReference>
<evidence type="ECO:0000259" key="6">
    <source>
        <dbReference type="Pfam" id="PF07980"/>
    </source>
</evidence>
<protein>
    <submittedName>
        <fullName evidence="8">Starch-binding associating with outer membrane</fullName>
    </submittedName>
</protein>